<dbReference type="PANTHER" id="PTHR30408:SF13">
    <property type="entry name" value="TYPE I RESTRICTION ENZYME HINDI SPECIFICITY SUBUNIT"/>
    <property type="match status" value="1"/>
</dbReference>
<dbReference type="EMBL" id="FOUO01000023">
    <property type="protein sequence ID" value="SFM68440.1"/>
    <property type="molecule type" value="Genomic_DNA"/>
</dbReference>
<feature type="domain" description="Type I restriction modification DNA specificity" evidence="4">
    <location>
        <begin position="23"/>
        <end position="196"/>
    </location>
</feature>
<dbReference type="Pfam" id="PF01420">
    <property type="entry name" value="Methylase_S"/>
    <property type="match status" value="1"/>
</dbReference>
<protein>
    <submittedName>
        <fullName evidence="5">Type I restriction enzyme, S subunit</fullName>
    </submittedName>
</protein>
<keyword evidence="3" id="KW-0238">DNA-binding</keyword>
<keyword evidence="2" id="KW-0680">Restriction system</keyword>
<dbReference type="InterPro" id="IPR052021">
    <property type="entry name" value="Type-I_RS_S_subunit"/>
</dbReference>
<dbReference type="SUPFAM" id="SSF116734">
    <property type="entry name" value="DNA methylase specificity domain"/>
    <property type="match status" value="2"/>
</dbReference>
<dbReference type="Gene3D" id="3.90.220.20">
    <property type="entry name" value="DNA methylase specificity domains"/>
    <property type="match status" value="2"/>
</dbReference>
<organism evidence="5 6">
    <name type="scientific">Ectothiorhodospira mobilis</name>
    <dbReference type="NCBI Taxonomy" id="195064"/>
    <lineage>
        <taxon>Bacteria</taxon>
        <taxon>Pseudomonadati</taxon>
        <taxon>Pseudomonadota</taxon>
        <taxon>Gammaproteobacteria</taxon>
        <taxon>Chromatiales</taxon>
        <taxon>Ectothiorhodospiraceae</taxon>
        <taxon>Ectothiorhodospira</taxon>
    </lineage>
</organism>
<dbReference type="OrthoDB" id="9798929at2"/>
<dbReference type="GO" id="GO:0003677">
    <property type="term" value="F:DNA binding"/>
    <property type="evidence" value="ECO:0007669"/>
    <property type="project" value="UniProtKB-KW"/>
</dbReference>
<proteinExistence type="inferred from homology"/>
<dbReference type="CDD" id="cd17254">
    <property type="entry name" value="RMtype1_S_FclI-TRD1-CR1_like"/>
    <property type="match status" value="1"/>
</dbReference>
<dbReference type="CDD" id="cd17260">
    <property type="entry name" value="RMtype1_S_EcoEI-TRD1-CR1_like"/>
    <property type="match status" value="1"/>
</dbReference>
<evidence type="ECO:0000313" key="5">
    <source>
        <dbReference type="EMBL" id="SFM68440.1"/>
    </source>
</evidence>
<dbReference type="Proteomes" id="UP000199556">
    <property type="component" value="Unassembled WGS sequence"/>
</dbReference>
<dbReference type="GO" id="GO:0009307">
    <property type="term" value="P:DNA restriction-modification system"/>
    <property type="evidence" value="ECO:0007669"/>
    <property type="project" value="UniProtKB-KW"/>
</dbReference>
<evidence type="ECO:0000256" key="3">
    <source>
        <dbReference type="ARBA" id="ARBA00023125"/>
    </source>
</evidence>
<evidence type="ECO:0000256" key="2">
    <source>
        <dbReference type="ARBA" id="ARBA00022747"/>
    </source>
</evidence>
<evidence type="ECO:0000259" key="4">
    <source>
        <dbReference type="Pfam" id="PF01420"/>
    </source>
</evidence>
<sequence length="449" mass="50032">MGSDNLSQPKDKGWLYHPKFPDHWKRCSLYSMARWVNGLAFRDIQFSTAGRPIIKIAEIKGGISGQTKFTEQSFDESVRVKEGDLLFSWSGQPETSIDAFWWKGPEGWLNQHVFRVTPADGIDPTFLFFTLRYLKPHFVGIARNKQTTGLGHVTKRDLQNIESAYPDLPEQRAISEVLGTLDDKIDTSRKMNKTLEAMARAIFKAWFIDFEPVKAKVAGRKEFHGMPQELFDQLPDRLVETEWGHIPEGYELVNLDELVEVNPKRALKKGDPAPYLPMSEMPTRGHAPGSWEIREYGSGMRFVNGDTLVARITPCLENGKTAFVDFLPDGSVGWGSTEYIVLRPRPPLPDAYAYCLARSLPFRDFAIKNMTGTSGRQRVPASAIAGFKVVAPGKKLAEAFADVVGPLFAMSSANHSEMRTLAAIRDALLLKLMSGSIRVPDVLGGANGA</sequence>
<dbReference type="InterPro" id="IPR044946">
    <property type="entry name" value="Restrct_endonuc_typeI_TRD_sf"/>
</dbReference>
<dbReference type="PANTHER" id="PTHR30408">
    <property type="entry name" value="TYPE-1 RESTRICTION ENZYME ECOKI SPECIFICITY PROTEIN"/>
    <property type="match status" value="1"/>
</dbReference>
<evidence type="ECO:0000256" key="1">
    <source>
        <dbReference type="ARBA" id="ARBA00010923"/>
    </source>
</evidence>
<name>A0A1I4SVR9_ECTMO</name>
<dbReference type="STRING" id="195064.SAMN05421721_1235"/>
<gene>
    <name evidence="5" type="ORF">SAMN05421721_1235</name>
</gene>
<comment type="similarity">
    <text evidence="1">Belongs to the type-I restriction system S methylase family.</text>
</comment>
<dbReference type="AlphaFoldDB" id="A0A1I4SVR9"/>
<evidence type="ECO:0000313" key="6">
    <source>
        <dbReference type="Proteomes" id="UP000199556"/>
    </source>
</evidence>
<keyword evidence="6" id="KW-1185">Reference proteome</keyword>
<dbReference type="InterPro" id="IPR000055">
    <property type="entry name" value="Restrct_endonuc_typeI_TRD"/>
</dbReference>
<accession>A0A1I4SVR9</accession>
<reference evidence="5 6" key="1">
    <citation type="submission" date="2016-10" db="EMBL/GenBank/DDBJ databases">
        <authorList>
            <person name="de Groot N.N."/>
        </authorList>
    </citation>
    <scope>NUCLEOTIDE SEQUENCE [LARGE SCALE GENOMIC DNA]</scope>
    <source>
        <strain evidence="5 6">DSM 4180</strain>
    </source>
</reference>